<protein>
    <recommendedName>
        <fullName evidence="2">DNA mismatch repair protein MutS core domain-containing protein</fullName>
    </recommendedName>
</protein>
<dbReference type="PANTHER" id="PTHR11361">
    <property type="entry name" value="DNA MISMATCH REPAIR PROTEIN MUTS FAMILY MEMBER"/>
    <property type="match status" value="1"/>
</dbReference>
<dbReference type="GO" id="GO:0140664">
    <property type="term" value="F:ATP-dependent DNA damage sensor activity"/>
    <property type="evidence" value="ECO:0007669"/>
    <property type="project" value="InterPro"/>
</dbReference>
<evidence type="ECO:0000259" key="2">
    <source>
        <dbReference type="Pfam" id="PF05192"/>
    </source>
</evidence>
<sequence>MERQQDSIIMDAATRRNLEITQNLAGGTDNTASVLDCTVTPMGSRMLKRWLHMPVRDTAVLVERQQTIGALQERYTELQPVLRRRRSGAYSGASGAAYRPAARSCPHASCPAATASAA</sequence>
<evidence type="ECO:0000313" key="4">
    <source>
        <dbReference type="Proteomes" id="UP000655094"/>
    </source>
</evidence>
<dbReference type="InterPro" id="IPR045076">
    <property type="entry name" value="MutS"/>
</dbReference>
<dbReference type="Proteomes" id="UP000655094">
    <property type="component" value="Unassembled WGS sequence"/>
</dbReference>
<dbReference type="EMBL" id="BNFF01000001">
    <property type="protein sequence ID" value="GHK57097.1"/>
    <property type="molecule type" value="Genomic_DNA"/>
</dbReference>
<name>A0A919I098_KLEPN</name>
<dbReference type="AlphaFoldDB" id="A0A919I098"/>
<dbReference type="GO" id="GO:0030983">
    <property type="term" value="F:mismatched DNA binding"/>
    <property type="evidence" value="ECO:0007669"/>
    <property type="project" value="InterPro"/>
</dbReference>
<reference evidence="3" key="1">
    <citation type="submission" date="2020-10" db="EMBL/GenBank/DDBJ databases">
        <title>Genome Sequence of ESBL Producing Zambian Clinical Strains.</title>
        <authorList>
            <person name="Shawa M."/>
            <person name="Furuta Y."/>
            <person name="Simbotwe M."/>
            <person name="Mulenga E."/>
            <person name="Mubanga M."/>
            <person name="Mulenga G."/>
            <person name="Kaile C."/>
            <person name="Zorigt T."/>
            <person name="Hang'ombe B."/>
            <person name="Higashi H."/>
        </authorList>
    </citation>
    <scope>NUCLEOTIDE SEQUENCE</scope>
    <source>
        <strain evidence="3">Zam_UTH_09</strain>
    </source>
</reference>
<dbReference type="Gene3D" id="1.10.1420.10">
    <property type="match status" value="1"/>
</dbReference>
<dbReference type="PANTHER" id="PTHR11361:SF34">
    <property type="entry name" value="DNA MISMATCH REPAIR PROTEIN MSH1, MITOCHONDRIAL"/>
    <property type="match status" value="1"/>
</dbReference>
<comment type="caution">
    <text evidence="3">The sequence shown here is derived from an EMBL/GenBank/DDBJ whole genome shotgun (WGS) entry which is preliminary data.</text>
</comment>
<dbReference type="GO" id="GO:0005829">
    <property type="term" value="C:cytosol"/>
    <property type="evidence" value="ECO:0007669"/>
    <property type="project" value="TreeGrafter"/>
</dbReference>
<dbReference type="InterPro" id="IPR036187">
    <property type="entry name" value="DNA_mismatch_repair_MutS_sf"/>
</dbReference>
<evidence type="ECO:0000313" key="3">
    <source>
        <dbReference type="EMBL" id="GHK57097.1"/>
    </source>
</evidence>
<dbReference type="GO" id="GO:0005524">
    <property type="term" value="F:ATP binding"/>
    <property type="evidence" value="ECO:0007669"/>
    <property type="project" value="InterPro"/>
</dbReference>
<accession>A0A919I098</accession>
<evidence type="ECO:0000256" key="1">
    <source>
        <dbReference type="SAM" id="MobiDB-lite"/>
    </source>
</evidence>
<feature type="domain" description="DNA mismatch repair protein MutS core" evidence="2">
    <location>
        <begin position="13"/>
        <end position="83"/>
    </location>
</feature>
<gene>
    <name evidence="3" type="ORF">KPZU09_68330</name>
</gene>
<feature type="region of interest" description="Disordered" evidence="1">
    <location>
        <begin position="92"/>
        <end position="118"/>
    </location>
</feature>
<proteinExistence type="predicted"/>
<dbReference type="InterPro" id="IPR007696">
    <property type="entry name" value="DNA_mismatch_repair_MutS_core"/>
</dbReference>
<dbReference type="Pfam" id="PF05192">
    <property type="entry name" value="MutS_III"/>
    <property type="match status" value="1"/>
</dbReference>
<dbReference type="GO" id="GO:0006298">
    <property type="term" value="P:mismatch repair"/>
    <property type="evidence" value="ECO:0007669"/>
    <property type="project" value="InterPro"/>
</dbReference>
<dbReference type="SUPFAM" id="SSF48334">
    <property type="entry name" value="DNA repair protein MutS, domain III"/>
    <property type="match status" value="1"/>
</dbReference>
<organism evidence="3 4">
    <name type="scientific">Klebsiella pneumoniae</name>
    <dbReference type="NCBI Taxonomy" id="573"/>
    <lineage>
        <taxon>Bacteria</taxon>
        <taxon>Pseudomonadati</taxon>
        <taxon>Pseudomonadota</taxon>
        <taxon>Gammaproteobacteria</taxon>
        <taxon>Enterobacterales</taxon>
        <taxon>Enterobacteriaceae</taxon>
        <taxon>Klebsiella/Raoultella group</taxon>
        <taxon>Klebsiella</taxon>
        <taxon>Klebsiella pneumoniae complex</taxon>
    </lineage>
</organism>